<dbReference type="SUPFAM" id="SSF56601">
    <property type="entry name" value="beta-lactamase/transpeptidase-like"/>
    <property type="match status" value="1"/>
</dbReference>
<dbReference type="InterPro" id="IPR001466">
    <property type="entry name" value="Beta-lactam-related"/>
</dbReference>
<name>U5W7J7_9ACTN</name>
<dbReference type="Pfam" id="PF00144">
    <property type="entry name" value="Beta-lactamase"/>
    <property type="match status" value="1"/>
</dbReference>
<dbReference type="PATRIC" id="fig|1246995.3.peg.5742"/>
<evidence type="ECO:0000313" key="2">
    <source>
        <dbReference type="EMBL" id="AGZ43926.1"/>
    </source>
</evidence>
<dbReference type="KEGG" id="afs:AFR_28325"/>
<dbReference type="STRING" id="1246995.AFR_28325"/>
<dbReference type="EMBL" id="CP006272">
    <property type="protein sequence ID" value="AGZ43926.1"/>
    <property type="molecule type" value="Genomic_DNA"/>
</dbReference>
<dbReference type="InterPro" id="IPR050491">
    <property type="entry name" value="AmpC-like"/>
</dbReference>
<sequence>MVNADQVASLVRLAGYGPRDPVLVGAQLDDAPPVLLPGGRAPLVYIASLSKQFTAACAALLVRQGRLDVESSLARWMPELPAWAATVRVRHLIHHTSGLSFDEARHAECDRTTAGVLAALDHLDSRPGTEFRYSNAGYVCLATVVERAAGQPLPRFAQDHLFAPLALNDTRYWSGPAPHPPGAAPTDHRHPAPLSLGDGGVWSTTPDLLRWNQALDHDELGISALLHTPGHLDDGTPLDYAWGVGVRTRGNDRIHRHGGSWPGVTAQLVRIPSRRSGFVVLALDNNQDRTAALAEAMLQALTP</sequence>
<dbReference type="PANTHER" id="PTHR46825:SF9">
    <property type="entry name" value="BETA-LACTAMASE-RELATED DOMAIN-CONTAINING PROTEIN"/>
    <property type="match status" value="1"/>
</dbReference>
<dbReference type="AlphaFoldDB" id="U5W7J7"/>
<keyword evidence="3" id="KW-1185">Reference proteome</keyword>
<organism evidence="2 3">
    <name type="scientific">Actinoplanes friuliensis DSM 7358</name>
    <dbReference type="NCBI Taxonomy" id="1246995"/>
    <lineage>
        <taxon>Bacteria</taxon>
        <taxon>Bacillati</taxon>
        <taxon>Actinomycetota</taxon>
        <taxon>Actinomycetes</taxon>
        <taxon>Micromonosporales</taxon>
        <taxon>Micromonosporaceae</taxon>
        <taxon>Actinoplanes</taxon>
    </lineage>
</organism>
<dbReference type="eggNOG" id="COG1680">
    <property type="taxonomic scope" value="Bacteria"/>
</dbReference>
<proteinExistence type="predicted"/>
<evidence type="ECO:0000313" key="3">
    <source>
        <dbReference type="Proteomes" id="UP000017746"/>
    </source>
</evidence>
<dbReference type="PANTHER" id="PTHR46825">
    <property type="entry name" value="D-ALANYL-D-ALANINE-CARBOXYPEPTIDASE/ENDOPEPTIDASE AMPH"/>
    <property type="match status" value="1"/>
</dbReference>
<protein>
    <submittedName>
        <fullName evidence="2">Beta-lactamase</fullName>
    </submittedName>
</protein>
<dbReference type="InterPro" id="IPR012338">
    <property type="entry name" value="Beta-lactam/transpept-like"/>
</dbReference>
<evidence type="ECO:0000259" key="1">
    <source>
        <dbReference type="Pfam" id="PF00144"/>
    </source>
</evidence>
<accession>U5W7J7</accession>
<dbReference type="Proteomes" id="UP000017746">
    <property type="component" value="Chromosome"/>
</dbReference>
<gene>
    <name evidence="2" type="ORF">AFR_28325</name>
</gene>
<feature type="domain" description="Beta-lactamase-related" evidence="1">
    <location>
        <begin position="45"/>
        <end position="297"/>
    </location>
</feature>
<dbReference type="HOGENOM" id="CLU_020027_0_2_11"/>
<reference evidence="2 3" key="1">
    <citation type="journal article" date="2014" name="J. Biotechnol.">
        <title>Complete genome sequence of the actinobacterium Actinoplanes friuliensis HAG 010964, producer of the lipopeptide antibiotic friulimycin.</title>
        <authorList>
            <person name="Ruckert C."/>
            <person name="Szczepanowski R."/>
            <person name="Albersmeier A."/>
            <person name="Goesmann A."/>
            <person name="Fischer N."/>
            <person name="Steinkamper A."/>
            <person name="Puhler A."/>
            <person name="Biener R."/>
            <person name="Schwartz D."/>
            <person name="Kalinowski J."/>
        </authorList>
    </citation>
    <scope>NUCLEOTIDE SEQUENCE [LARGE SCALE GENOMIC DNA]</scope>
    <source>
        <strain evidence="2 3">DSM 7358</strain>
    </source>
</reference>
<dbReference type="Gene3D" id="3.40.710.10">
    <property type="entry name" value="DD-peptidase/beta-lactamase superfamily"/>
    <property type="match status" value="1"/>
</dbReference>